<feature type="DNA-binding region" description="H-T-H motif" evidence="2">
    <location>
        <begin position="44"/>
        <end position="63"/>
    </location>
</feature>
<accession>A0A917VPH6</accession>
<dbReference type="Proteomes" id="UP000638263">
    <property type="component" value="Unassembled WGS sequence"/>
</dbReference>
<keyword evidence="1 2" id="KW-0238">DNA-binding</keyword>
<reference evidence="4" key="1">
    <citation type="journal article" date="2014" name="Int. J. Syst. Evol. Microbiol.">
        <title>Complete genome sequence of Corynebacterium casei LMG S-19264T (=DSM 44701T), isolated from a smear-ripened cheese.</title>
        <authorList>
            <consortium name="US DOE Joint Genome Institute (JGI-PGF)"/>
            <person name="Walter F."/>
            <person name="Albersmeier A."/>
            <person name="Kalinowski J."/>
            <person name="Ruckert C."/>
        </authorList>
    </citation>
    <scope>NUCLEOTIDE SEQUENCE</scope>
    <source>
        <strain evidence="4">CGMCC 4.3508</strain>
    </source>
</reference>
<evidence type="ECO:0000256" key="1">
    <source>
        <dbReference type="ARBA" id="ARBA00023125"/>
    </source>
</evidence>
<dbReference type="SUPFAM" id="SSF46689">
    <property type="entry name" value="Homeodomain-like"/>
    <property type="match status" value="1"/>
</dbReference>
<dbReference type="InterPro" id="IPR001647">
    <property type="entry name" value="HTH_TetR"/>
</dbReference>
<protein>
    <recommendedName>
        <fullName evidence="3">HTH tetR-type domain-containing protein</fullName>
    </recommendedName>
</protein>
<dbReference type="PROSITE" id="PS50977">
    <property type="entry name" value="HTH_TETR_2"/>
    <property type="match status" value="1"/>
</dbReference>
<feature type="domain" description="HTH tetR-type" evidence="3">
    <location>
        <begin position="20"/>
        <end position="81"/>
    </location>
</feature>
<sequence>MPSLTRTPRSARKPDEDRRAEFEQRVLRAVEDLLADGTPFTEVAVQKIAATAQMARSTFYRYFPDKSQLLIRTADLATADLFEAAERWWGAEHTDREAGVRQAMSAMITGFRRHRYLLLALSEVAAYDRDVGAYWRARVATFVNLVRIRLEADRAAGRVAPELEPAATALVLAAMVERSITTAFAVHTGISDAELAAALGRSIWLVVYGDAPAGGGPAAPV</sequence>
<dbReference type="Gene3D" id="1.10.357.10">
    <property type="entry name" value="Tetracycline Repressor, domain 2"/>
    <property type="match status" value="1"/>
</dbReference>
<organism evidence="4 5">
    <name type="scientific">Nocardia jinanensis</name>
    <dbReference type="NCBI Taxonomy" id="382504"/>
    <lineage>
        <taxon>Bacteria</taxon>
        <taxon>Bacillati</taxon>
        <taxon>Actinomycetota</taxon>
        <taxon>Actinomycetes</taxon>
        <taxon>Mycobacteriales</taxon>
        <taxon>Nocardiaceae</taxon>
        <taxon>Nocardia</taxon>
    </lineage>
</organism>
<evidence type="ECO:0000256" key="2">
    <source>
        <dbReference type="PROSITE-ProRule" id="PRU00335"/>
    </source>
</evidence>
<dbReference type="PANTHER" id="PTHR30055">
    <property type="entry name" value="HTH-TYPE TRANSCRIPTIONAL REGULATOR RUTR"/>
    <property type="match status" value="1"/>
</dbReference>
<dbReference type="AlphaFoldDB" id="A0A917VPH6"/>
<reference evidence="4" key="2">
    <citation type="submission" date="2020-09" db="EMBL/GenBank/DDBJ databases">
        <authorList>
            <person name="Sun Q."/>
            <person name="Zhou Y."/>
        </authorList>
    </citation>
    <scope>NUCLEOTIDE SEQUENCE</scope>
    <source>
        <strain evidence="4">CGMCC 4.3508</strain>
    </source>
</reference>
<name>A0A917VPH6_9NOCA</name>
<dbReference type="Pfam" id="PF00440">
    <property type="entry name" value="TetR_N"/>
    <property type="match status" value="1"/>
</dbReference>
<keyword evidence="5" id="KW-1185">Reference proteome</keyword>
<dbReference type="Gene3D" id="1.10.10.60">
    <property type="entry name" value="Homeodomain-like"/>
    <property type="match status" value="1"/>
</dbReference>
<dbReference type="GO" id="GO:0000976">
    <property type="term" value="F:transcription cis-regulatory region binding"/>
    <property type="evidence" value="ECO:0007669"/>
    <property type="project" value="TreeGrafter"/>
</dbReference>
<evidence type="ECO:0000259" key="3">
    <source>
        <dbReference type="PROSITE" id="PS50977"/>
    </source>
</evidence>
<dbReference type="InterPro" id="IPR049397">
    <property type="entry name" value="EthR_C"/>
</dbReference>
<evidence type="ECO:0000313" key="4">
    <source>
        <dbReference type="EMBL" id="GGL01118.1"/>
    </source>
</evidence>
<dbReference type="EMBL" id="BMMH01000002">
    <property type="protein sequence ID" value="GGL01118.1"/>
    <property type="molecule type" value="Genomic_DNA"/>
</dbReference>
<dbReference type="RefSeq" id="WP_062996877.1">
    <property type="nucleotide sequence ID" value="NZ_BMMH01000002.1"/>
</dbReference>
<proteinExistence type="predicted"/>
<dbReference type="InterPro" id="IPR050109">
    <property type="entry name" value="HTH-type_TetR-like_transc_reg"/>
</dbReference>
<dbReference type="PANTHER" id="PTHR30055:SF184">
    <property type="entry name" value="HTH-TYPE TRANSCRIPTIONAL REGULATOR ETHR"/>
    <property type="match status" value="1"/>
</dbReference>
<comment type="caution">
    <text evidence="4">The sequence shown here is derived from an EMBL/GenBank/DDBJ whole genome shotgun (WGS) entry which is preliminary data.</text>
</comment>
<dbReference type="InterPro" id="IPR036271">
    <property type="entry name" value="Tet_transcr_reg_TetR-rel_C_sf"/>
</dbReference>
<dbReference type="GO" id="GO:0003700">
    <property type="term" value="F:DNA-binding transcription factor activity"/>
    <property type="evidence" value="ECO:0007669"/>
    <property type="project" value="TreeGrafter"/>
</dbReference>
<evidence type="ECO:0000313" key="5">
    <source>
        <dbReference type="Proteomes" id="UP000638263"/>
    </source>
</evidence>
<dbReference type="InterPro" id="IPR009057">
    <property type="entry name" value="Homeodomain-like_sf"/>
</dbReference>
<dbReference type="Pfam" id="PF21313">
    <property type="entry name" value="EthR_C"/>
    <property type="match status" value="1"/>
</dbReference>
<gene>
    <name evidence="4" type="ORF">GCM10011588_14740</name>
</gene>
<dbReference type="SUPFAM" id="SSF48498">
    <property type="entry name" value="Tetracyclin repressor-like, C-terminal domain"/>
    <property type="match status" value="1"/>
</dbReference>